<protein>
    <submittedName>
        <fullName evidence="2">Carbohydrate family 9 binding domain-like</fullName>
    </submittedName>
</protein>
<dbReference type="GO" id="GO:0016052">
    <property type="term" value="P:carbohydrate catabolic process"/>
    <property type="evidence" value="ECO:0007669"/>
    <property type="project" value="InterPro"/>
</dbReference>
<feature type="domain" description="Carbohydrate-binding" evidence="1">
    <location>
        <begin position="72"/>
        <end position="222"/>
    </location>
</feature>
<accession>A0A1I3TUM1</accession>
<dbReference type="Gene3D" id="2.60.40.1190">
    <property type="match status" value="1"/>
</dbReference>
<dbReference type="CDD" id="cd09620">
    <property type="entry name" value="CBM9_like_3"/>
    <property type="match status" value="1"/>
</dbReference>
<reference evidence="2 3" key="1">
    <citation type="submission" date="2016-10" db="EMBL/GenBank/DDBJ databases">
        <authorList>
            <person name="de Groot N.N."/>
        </authorList>
    </citation>
    <scope>NUCLEOTIDE SEQUENCE [LARGE SCALE GENOMIC DNA]</scope>
    <source>
        <strain evidence="2 3">RK1</strain>
    </source>
</reference>
<dbReference type="AlphaFoldDB" id="A0A1I3TUM1"/>
<dbReference type="GO" id="GO:0004553">
    <property type="term" value="F:hydrolase activity, hydrolyzing O-glycosyl compounds"/>
    <property type="evidence" value="ECO:0007669"/>
    <property type="project" value="InterPro"/>
</dbReference>
<dbReference type="EMBL" id="FOQO01000013">
    <property type="protein sequence ID" value="SFJ74183.1"/>
    <property type="molecule type" value="Genomic_DNA"/>
</dbReference>
<keyword evidence="3" id="KW-1185">Reference proteome</keyword>
<organism evidence="2 3">
    <name type="scientific">Parapedobacter indicus</name>
    <dbReference type="NCBI Taxonomy" id="1477437"/>
    <lineage>
        <taxon>Bacteria</taxon>
        <taxon>Pseudomonadati</taxon>
        <taxon>Bacteroidota</taxon>
        <taxon>Sphingobacteriia</taxon>
        <taxon>Sphingobacteriales</taxon>
        <taxon>Sphingobacteriaceae</taxon>
        <taxon>Parapedobacter</taxon>
    </lineage>
</organism>
<gene>
    <name evidence="2" type="ORF">SAMN05444682_11379</name>
</gene>
<dbReference type="OrthoDB" id="6394136at2"/>
<evidence type="ECO:0000313" key="3">
    <source>
        <dbReference type="Proteomes" id="UP000198670"/>
    </source>
</evidence>
<dbReference type="Pfam" id="PF06452">
    <property type="entry name" value="CBM9_1"/>
    <property type="match status" value="1"/>
</dbReference>
<dbReference type="Proteomes" id="UP000198670">
    <property type="component" value="Unassembled WGS sequence"/>
</dbReference>
<name>A0A1I3TUM1_9SPHI</name>
<dbReference type="SUPFAM" id="SSF49344">
    <property type="entry name" value="CBD9-like"/>
    <property type="match status" value="1"/>
</dbReference>
<dbReference type="RefSeq" id="WP_090631206.1">
    <property type="nucleotide sequence ID" value="NZ_FOQO01000013.1"/>
</dbReference>
<dbReference type="InterPro" id="IPR010502">
    <property type="entry name" value="Carb-bd_dom_fam9"/>
</dbReference>
<proteinExistence type="predicted"/>
<evidence type="ECO:0000313" key="2">
    <source>
        <dbReference type="EMBL" id="SFJ74183.1"/>
    </source>
</evidence>
<dbReference type="STRING" id="1477437.SAMN05444682_11379"/>
<dbReference type="GO" id="GO:0030246">
    <property type="term" value="F:carbohydrate binding"/>
    <property type="evidence" value="ECO:0007669"/>
    <property type="project" value="InterPro"/>
</dbReference>
<dbReference type="PROSITE" id="PS51257">
    <property type="entry name" value="PROKAR_LIPOPROTEIN"/>
    <property type="match status" value="1"/>
</dbReference>
<evidence type="ECO:0000259" key="1">
    <source>
        <dbReference type="Pfam" id="PF06452"/>
    </source>
</evidence>
<sequence>MQSQMRYLTMVLLLGAMLACSPRESDRLPSVPAVAHAPLAVDGYLQDWAALDTVFEVSDFHSPWRATPFGPTRFRAIADSAWLYFNFEVADSLLVALPFAQESDVASGDRVEIFLSADSTLGNYYCLEMGPRGDVLDYRAAYYRQFDDTWDLPALAVATQATTGGYVVEGRIPLRFLRGLSEDIPPTGTFTLYMGLYRAEYDKAHTEADPVQWLTWIDPNTADPDFHVGASFHPIQIQEPESR</sequence>